<organism evidence="4">
    <name type="scientific">Caenorhabditis brenneri</name>
    <name type="common">Nematode worm</name>
    <dbReference type="NCBI Taxonomy" id="135651"/>
    <lineage>
        <taxon>Eukaryota</taxon>
        <taxon>Metazoa</taxon>
        <taxon>Ecdysozoa</taxon>
        <taxon>Nematoda</taxon>
        <taxon>Chromadorea</taxon>
        <taxon>Rhabditida</taxon>
        <taxon>Rhabditina</taxon>
        <taxon>Rhabditomorpha</taxon>
        <taxon>Rhabditoidea</taxon>
        <taxon>Rhabditidae</taxon>
        <taxon>Peloderinae</taxon>
        <taxon>Caenorhabditis</taxon>
    </lineage>
</organism>
<keyword evidence="1" id="KW-0812">Transmembrane</keyword>
<accession>G0P0Y0</accession>
<dbReference type="eggNOG" id="ENOG502SMRX">
    <property type="taxonomic scope" value="Eukaryota"/>
</dbReference>
<keyword evidence="1" id="KW-0472">Membrane</keyword>
<evidence type="ECO:0000256" key="1">
    <source>
        <dbReference type="SAM" id="Phobius"/>
    </source>
</evidence>
<protein>
    <recommendedName>
        <fullName evidence="2">BAM-2-like concanavalin A-like domain-containing protein</fullName>
    </recommendedName>
</protein>
<gene>
    <name evidence="3" type="ORF">CAEBREN_28366</name>
</gene>
<dbReference type="Gene3D" id="2.60.120.200">
    <property type="match status" value="1"/>
</dbReference>
<dbReference type="InterPro" id="IPR058815">
    <property type="entry name" value="ConA_BAM2-like"/>
</dbReference>
<feature type="transmembrane region" description="Helical" evidence="1">
    <location>
        <begin position="919"/>
        <end position="944"/>
    </location>
</feature>
<dbReference type="STRING" id="135651.G0P0Y0"/>
<dbReference type="EMBL" id="GL380005">
    <property type="protein sequence ID" value="EGT41905.1"/>
    <property type="molecule type" value="Genomic_DNA"/>
</dbReference>
<keyword evidence="4" id="KW-1185">Reference proteome</keyword>
<dbReference type="HOGENOM" id="CLU_011835_0_0_1"/>
<evidence type="ECO:0000313" key="3">
    <source>
        <dbReference type="EMBL" id="EGT41905.1"/>
    </source>
</evidence>
<keyword evidence="1" id="KW-1133">Transmembrane helix</keyword>
<dbReference type="InterPro" id="IPR013320">
    <property type="entry name" value="ConA-like_dom_sf"/>
</dbReference>
<dbReference type="Proteomes" id="UP000008068">
    <property type="component" value="Unassembled WGS sequence"/>
</dbReference>
<feature type="domain" description="BAM-2-like concanavalin A-like" evidence="2">
    <location>
        <begin position="653"/>
        <end position="846"/>
    </location>
</feature>
<name>G0P0Y0_CAEBE</name>
<proteinExistence type="predicted"/>
<sequence length="1013" mass="115211">MHDYPLNIETFHLLTLILPGENFFFLSSVHFYRLFRFHLLFNFFAFCEIQPRFSCYNHYLAGIHRSSVLPIASHHSSIPSNVQCKFENDIAFTEVHSALENSYQVMEKKSVNFQVPDLYHLREIVRRSHCTQTLIVNWKNVPEAGRGSIKVVSLLNETTRIEYSGEQRQDFLFEESFAGVRHLIPDEDDYEFNPTVTTTRLLCKHTTQPECLVRGKFEVDLEANLEWSYAFAFKTDTTNQTLFSLRCGDTSSDVRLENDFFVRADGSVPVAVSHLSDATWHTVIVKHSEPDSHFLKIDDFPEIELAKSISDDTDKTVTLTISVNGKIQLIDPTDTNDDCMYSFDKPQKRLQETVSTRSMCVGCGCSKLSGTFEGLSKCDEEDEGAYTLRRDIDRLSFLHFEDSFDVDSNGAAIPAISTNFKSDSDVGLIFFGYWQNFNGKGRLQVHYHYDSISAVYCKHNDDEECTGCTIKNARGFGRDEWIQTILWGGGDELYLAVDSSVCRLQQSSNISLAEVYAIPQISQGAGLFIGGTWHEKKRRGLYRTDAELKYFENTREKAPVLRGCIKDVFIRGVKMDLSTAFDAQKEAMLNEPYDSNAFAVRKDCQKCSPECSEKTRCRPQGPLQSSPMICDCADTLQFNSSEGTCEKKTDTTPVVLSTEFLSQNQIVLDILNTKAVLSKVWLKFALPKQINKAQTVVEFNSHRETLFNINVDIDGTVNVQLHGQDSASRQLDLLDDRIHLLQLQRRTPMGTRHSAKKYDLHIDGYHTVVSDIGKLVLNNVSVSAAETSDEWSSIIIHGTISFKMKNNQYQLLGFGLSYEYDEHFAVLHPSNAIHQVDLHSQLLPYQIRTPDLSKTGILDDSLWEKPVFVAETEETPILESSPHGEIVEFTADIIEPEQLCEFTKPVFFSKIILAVSARWILYSLFLTVLLCLLILMCVVCYWCVLRPRSMRRTDSGSQRTIMRDSPDYAPVKMRRNSMDGISIDDDGSIGTDDTDLQAYRDIPSHRVKIYRES</sequence>
<reference evidence="4" key="1">
    <citation type="submission" date="2011-07" db="EMBL/GenBank/DDBJ databases">
        <authorList>
            <consortium name="Caenorhabditis brenneri Sequencing and Analysis Consortium"/>
            <person name="Wilson R.K."/>
        </authorList>
    </citation>
    <scope>NUCLEOTIDE SEQUENCE [LARGE SCALE GENOMIC DNA]</scope>
    <source>
        <strain evidence="4">PB2801</strain>
    </source>
</reference>
<dbReference type="AlphaFoldDB" id="G0P0Y0"/>
<evidence type="ECO:0000259" key="2">
    <source>
        <dbReference type="Pfam" id="PF26430"/>
    </source>
</evidence>
<dbReference type="InParanoid" id="G0P0Y0"/>
<dbReference type="FunCoup" id="G0P0Y0">
    <property type="interactions" value="470"/>
</dbReference>
<dbReference type="OrthoDB" id="5842451at2759"/>
<dbReference type="SUPFAM" id="SSF49899">
    <property type="entry name" value="Concanavalin A-like lectins/glucanases"/>
    <property type="match status" value="1"/>
</dbReference>
<dbReference type="Pfam" id="PF26430">
    <property type="entry name" value="ConA_BAM2"/>
    <property type="match status" value="1"/>
</dbReference>
<evidence type="ECO:0000313" key="4">
    <source>
        <dbReference type="Proteomes" id="UP000008068"/>
    </source>
</evidence>